<evidence type="ECO:0000256" key="3">
    <source>
        <dbReference type="PIRSR" id="PIRSR606225-1"/>
    </source>
</evidence>
<evidence type="ECO:0000256" key="5">
    <source>
        <dbReference type="RuleBase" id="RU362028"/>
    </source>
</evidence>
<dbReference type="EMBL" id="FOAF01000001">
    <property type="protein sequence ID" value="SEK63546.1"/>
    <property type="molecule type" value="Genomic_DNA"/>
</dbReference>
<organism evidence="7 8">
    <name type="scientific">Olivibacter domesticus</name>
    <name type="common">Pseudosphingobacterium domesticum</name>
    <dbReference type="NCBI Taxonomy" id="407022"/>
    <lineage>
        <taxon>Bacteria</taxon>
        <taxon>Pseudomonadati</taxon>
        <taxon>Bacteroidota</taxon>
        <taxon>Sphingobacteriia</taxon>
        <taxon>Sphingobacteriales</taxon>
        <taxon>Sphingobacteriaceae</taxon>
        <taxon>Olivibacter</taxon>
    </lineage>
</organism>
<accession>A0A1H7IM74</accession>
<comment type="catalytic activity">
    <reaction evidence="5">
        <text>a uridine in RNA = a pseudouridine in RNA</text>
        <dbReference type="Rhea" id="RHEA:48348"/>
        <dbReference type="Rhea" id="RHEA-COMP:12068"/>
        <dbReference type="Rhea" id="RHEA-COMP:12069"/>
        <dbReference type="ChEBI" id="CHEBI:65314"/>
        <dbReference type="ChEBI" id="CHEBI:65315"/>
    </reaction>
</comment>
<dbReference type="EC" id="5.4.99.-" evidence="5"/>
<dbReference type="STRING" id="407022.SAMN05661044_00757"/>
<evidence type="ECO:0000256" key="2">
    <source>
        <dbReference type="ARBA" id="ARBA00023235"/>
    </source>
</evidence>
<dbReference type="InterPro" id="IPR002942">
    <property type="entry name" value="S4_RNA-bd"/>
</dbReference>
<dbReference type="PROSITE" id="PS01129">
    <property type="entry name" value="PSI_RLU"/>
    <property type="match status" value="1"/>
</dbReference>
<evidence type="ECO:0000259" key="6">
    <source>
        <dbReference type="SMART" id="SM00363"/>
    </source>
</evidence>
<dbReference type="Pfam" id="PF01479">
    <property type="entry name" value="S4"/>
    <property type="match status" value="1"/>
</dbReference>
<dbReference type="InterPro" id="IPR050188">
    <property type="entry name" value="RluA_PseudoU_synthase"/>
</dbReference>
<dbReference type="RefSeq" id="WP_093318512.1">
    <property type="nucleotide sequence ID" value="NZ_FOAF01000001.1"/>
</dbReference>
<dbReference type="GO" id="GO:0003723">
    <property type="term" value="F:RNA binding"/>
    <property type="evidence" value="ECO:0007669"/>
    <property type="project" value="UniProtKB-KW"/>
</dbReference>
<dbReference type="OrthoDB" id="9796412at2"/>
<dbReference type="GO" id="GO:0120159">
    <property type="term" value="F:rRNA pseudouridine synthase activity"/>
    <property type="evidence" value="ECO:0007669"/>
    <property type="project" value="UniProtKB-ARBA"/>
</dbReference>
<dbReference type="CDD" id="cd02869">
    <property type="entry name" value="PseudoU_synth_RluA_like"/>
    <property type="match status" value="1"/>
</dbReference>
<protein>
    <recommendedName>
        <fullName evidence="5">Pseudouridine synthase</fullName>
        <ecNumber evidence="5">5.4.99.-</ecNumber>
    </recommendedName>
</protein>
<name>A0A1H7IM74_OLID1</name>
<dbReference type="SUPFAM" id="SSF55174">
    <property type="entry name" value="Alpha-L RNA-binding motif"/>
    <property type="match status" value="1"/>
</dbReference>
<dbReference type="InterPro" id="IPR006224">
    <property type="entry name" value="PsdUridine_synth_RluA-like_CS"/>
</dbReference>
<feature type="domain" description="RNA-binding S4" evidence="6">
    <location>
        <begin position="30"/>
        <end position="89"/>
    </location>
</feature>
<reference evidence="8" key="1">
    <citation type="submission" date="2016-10" db="EMBL/GenBank/DDBJ databases">
        <authorList>
            <person name="Varghese N."/>
            <person name="Submissions S."/>
        </authorList>
    </citation>
    <scope>NUCLEOTIDE SEQUENCE [LARGE SCALE GENOMIC DNA]</scope>
    <source>
        <strain evidence="8">DSM 18733</strain>
    </source>
</reference>
<gene>
    <name evidence="7" type="ORF">SAMN05661044_00757</name>
</gene>
<evidence type="ECO:0000313" key="7">
    <source>
        <dbReference type="EMBL" id="SEK63546.1"/>
    </source>
</evidence>
<dbReference type="FunFam" id="3.10.290.10:FF:000016">
    <property type="entry name" value="Pseudouridine synthase"/>
    <property type="match status" value="1"/>
</dbReference>
<keyword evidence="2 5" id="KW-0413">Isomerase</keyword>
<dbReference type="Gene3D" id="3.10.290.10">
    <property type="entry name" value="RNA-binding S4 domain"/>
    <property type="match status" value="1"/>
</dbReference>
<dbReference type="InterPro" id="IPR006225">
    <property type="entry name" value="PsdUridine_synth_RluC/D"/>
</dbReference>
<dbReference type="Pfam" id="PF00849">
    <property type="entry name" value="PseudoU_synth_2"/>
    <property type="match status" value="1"/>
</dbReference>
<sequence>MAEDFDIDENGEQDLYEHLRVVVDKGQALLRIDKFLMHRVENASRNRIQNAIEAGNVLVNDKQIRASYKVKPGDIITVVLPHPPRDTEIYPENIPLNIPYEDDDLLIVNKVTGMVVHPGFNNYTGTLVNALVYHFNQLPQLPGNDGRPGLVHRIDKDTSGLLVIAKNEWTITHLAKQFFDHSIHRKYTALVWGDLQSDGTVTGYIGRSLKDRRVMSVYDSEEKGKWSVTHYRILERLGYVTLIECQLETGRTHQIRAHMQSIGHPLFNDALYGGDRILKGTVFSKYKQFVDNCFNILPRQALHAKSLGFIHPRSKEYVNFESDLPEDFALCLEKWRSYVQYERSK</sequence>
<keyword evidence="8" id="KW-1185">Reference proteome</keyword>
<evidence type="ECO:0000256" key="4">
    <source>
        <dbReference type="PROSITE-ProRule" id="PRU00182"/>
    </source>
</evidence>
<evidence type="ECO:0000256" key="1">
    <source>
        <dbReference type="ARBA" id="ARBA00010876"/>
    </source>
</evidence>
<evidence type="ECO:0000313" key="8">
    <source>
        <dbReference type="Proteomes" id="UP000199421"/>
    </source>
</evidence>
<dbReference type="SMART" id="SM00363">
    <property type="entry name" value="S4"/>
    <property type="match status" value="1"/>
</dbReference>
<feature type="active site" evidence="3">
    <location>
        <position position="155"/>
    </location>
</feature>
<dbReference type="PROSITE" id="PS50889">
    <property type="entry name" value="S4"/>
    <property type="match status" value="1"/>
</dbReference>
<comment type="function">
    <text evidence="5">Responsible for synthesis of pseudouridine from uracil.</text>
</comment>
<dbReference type="AlphaFoldDB" id="A0A1H7IM74"/>
<keyword evidence="4" id="KW-0694">RNA-binding</keyword>
<proteinExistence type="inferred from homology"/>
<dbReference type="NCBIfam" id="TIGR00005">
    <property type="entry name" value="rluA_subfam"/>
    <property type="match status" value="1"/>
</dbReference>
<dbReference type="InterPro" id="IPR036986">
    <property type="entry name" value="S4_RNA-bd_sf"/>
</dbReference>
<dbReference type="Proteomes" id="UP000199421">
    <property type="component" value="Unassembled WGS sequence"/>
</dbReference>
<dbReference type="InterPro" id="IPR006145">
    <property type="entry name" value="PsdUridine_synth_RsuA/RluA"/>
</dbReference>
<comment type="similarity">
    <text evidence="1 5">Belongs to the pseudouridine synthase RluA family.</text>
</comment>
<dbReference type="GO" id="GO:0000455">
    <property type="term" value="P:enzyme-directed rRNA pseudouridine synthesis"/>
    <property type="evidence" value="ECO:0007669"/>
    <property type="project" value="TreeGrafter"/>
</dbReference>
<dbReference type="CDD" id="cd00165">
    <property type="entry name" value="S4"/>
    <property type="match status" value="1"/>
</dbReference>
<dbReference type="Gene3D" id="3.30.2350.10">
    <property type="entry name" value="Pseudouridine synthase"/>
    <property type="match status" value="1"/>
</dbReference>
<dbReference type="PANTHER" id="PTHR21600:SF44">
    <property type="entry name" value="RIBOSOMAL LARGE SUBUNIT PSEUDOURIDINE SYNTHASE D"/>
    <property type="match status" value="1"/>
</dbReference>
<dbReference type="PANTHER" id="PTHR21600">
    <property type="entry name" value="MITOCHONDRIAL RNA PSEUDOURIDINE SYNTHASE"/>
    <property type="match status" value="1"/>
</dbReference>
<dbReference type="SUPFAM" id="SSF55120">
    <property type="entry name" value="Pseudouridine synthase"/>
    <property type="match status" value="1"/>
</dbReference>
<dbReference type="InterPro" id="IPR020103">
    <property type="entry name" value="PsdUridine_synth_cat_dom_sf"/>
</dbReference>